<accession>A0A0B5BIA7</accession>
<dbReference type="KEGG" id="gpi:GPICK_10815"/>
<keyword evidence="2 4" id="KW-1133">Transmembrane helix</keyword>
<gene>
    <name evidence="6" type="ORF">GPICK_10815</name>
</gene>
<keyword evidence="7" id="KW-1185">Reference proteome</keyword>
<organism evidence="6 7">
    <name type="scientific">Geobacter pickeringii</name>
    <dbReference type="NCBI Taxonomy" id="345632"/>
    <lineage>
        <taxon>Bacteria</taxon>
        <taxon>Pseudomonadati</taxon>
        <taxon>Thermodesulfobacteriota</taxon>
        <taxon>Desulfuromonadia</taxon>
        <taxon>Geobacterales</taxon>
        <taxon>Geobacteraceae</taxon>
        <taxon>Geobacter</taxon>
    </lineage>
</organism>
<evidence type="ECO:0000256" key="1">
    <source>
        <dbReference type="ARBA" id="ARBA00022692"/>
    </source>
</evidence>
<dbReference type="GO" id="GO:0022857">
    <property type="term" value="F:transmembrane transporter activity"/>
    <property type="evidence" value="ECO:0007669"/>
    <property type="project" value="InterPro"/>
</dbReference>
<dbReference type="STRING" id="345632.GPICK_10815"/>
<sequence length="454" mass="46930">MSETKNRGWQVTLAGTGINLALGVLYAWSIFKGAIKGSIEKGGPGAFNWDLSSLNDPYAICCLAFAFSMIVAGKAQDKIGPARTALIGGLLVGAGFTIISQSNSYMAWVLGFGVLAGSGFGFGYSAATPPALKWFPSSKTGLIAGIVVAGFGLAPVYIAPLSTWLLGSMGIQNSMLVLAVAFAVVVCGLSFFLANPPAGYVPAEAATGNAAAKTAAKPTVNATASEMLRSGKFYILWITYFIGAGAGLMVIGNVAGIAKKSMGSMAFLAVAIMAIGNAGGRVVAGVLSDKIGRMATLIIMFVFQAALMFAAIPLVGAGHPNAVLIVLLATFIGFNYGANLSLFPSFSKDYWGLKNYGLNYGLLFTAWGVGGFVMGRASEMLNTQTGSFRASFLLAGGMLIAGAVMSFALRPAKAAKPVAAPALEPVPQGMFLESFMRGWADFLGFTPTTPRGVR</sequence>
<dbReference type="PANTHER" id="PTHR11360">
    <property type="entry name" value="MONOCARBOXYLATE TRANSPORTER"/>
    <property type="match status" value="1"/>
</dbReference>
<dbReference type="InterPro" id="IPR011701">
    <property type="entry name" value="MFS"/>
</dbReference>
<feature type="transmembrane region" description="Helical" evidence="4">
    <location>
        <begin position="171"/>
        <end position="194"/>
    </location>
</feature>
<feature type="transmembrane region" description="Helical" evidence="4">
    <location>
        <begin position="82"/>
        <end position="99"/>
    </location>
</feature>
<dbReference type="InterPro" id="IPR050327">
    <property type="entry name" value="Proton-linked_MCT"/>
</dbReference>
<evidence type="ECO:0000313" key="7">
    <source>
        <dbReference type="Proteomes" id="UP000057609"/>
    </source>
</evidence>
<feature type="transmembrane region" description="Helical" evidence="4">
    <location>
        <begin position="322"/>
        <end position="346"/>
    </location>
</feature>
<dbReference type="OrthoDB" id="9793415at2"/>
<dbReference type="EMBL" id="CP009788">
    <property type="protein sequence ID" value="AJE03776.1"/>
    <property type="molecule type" value="Genomic_DNA"/>
</dbReference>
<feature type="transmembrane region" description="Helical" evidence="4">
    <location>
        <begin position="12"/>
        <end position="31"/>
    </location>
</feature>
<dbReference type="Gene3D" id="1.20.1250.20">
    <property type="entry name" value="MFS general substrate transporter like domains"/>
    <property type="match status" value="2"/>
</dbReference>
<dbReference type="RefSeq" id="WP_039743095.1">
    <property type="nucleotide sequence ID" value="NZ_CP009788.1"/>
</dbReference>
<dbReference type="HOGENOM" id="CLU_001265_59_7_7"/>
<evidence type="ECO:0000256" key="3">
    <source>
        <dbReference type="ARBA" id="ARBA00023136"/>
    </source>
</evidence>
<feature type="domain" description="Major facilitator superfamily (MFS) profile" evidence="5">
    <location>
        <begin position="1"/>
        <end position="414"/>
    </location>
</feature>
<evidence type="ECO:0000256" key="2">
    <source>
        <dbReference type="ARBA" id="ARBA00022989"/>
    </source>
</evidence>
<feature type="transmembrane region" description="Helical" evidence="4">
    <location>
        <begin position="234"/>
        <end position="258"/>
    </location>
</feature>
<evidence type="ECO:0000256" key="4">
    <source>
        <dbReference type="SAM" id="Phobius"/>
    </source>
</evidence>
<dbReference type="Pfam" id="PF07690">
    <property type="entry name" value="MFS_1"/>
    <property type="match status" value="1"/>
</dbReference>
<evidence type="ECO:0000313" key="6">
    <source>
        <dbReference type="EMBL" id="AJE03776.1"/>
    </source>
</evidence>
<feature type="transmembrane region" description="Helical" evidence="4">
    <location>
        <begin position="358"/>
        <end position="378"/>
    </location>
</feature>
<reference evidence="6 7" key="1">
    <citation type="journal article" date="2015" name="Genome Announc.">
        <title>Complete Genome of Geobacter pickeringii G13T, a Metal-Reducing Isolate from Sedimentary Kaolin Deposits.</title>
        <authorList>
            <person name="Badalamenti J.P."/>
            <person name="Bond D.R."/>
        </authorList>
    </citation>
    <scope>NUCLEOTIDE SEQUENCE [LARGE SCALE GENOMIC DNA]</scope>
    <source>
        <strain evidence="6 7">G13</strain>
    </source>
</reference>
<dbReference type="SUPFAM" id="SSF103473">
    <property type="entry name" value="MFS general substrate transporter"/>
    <property type="match status" value="1"/>
</dbReference>
<protein>
    <submittedName>
        <fullName evidence="6">MFS transporter</fullName>
    </submittedName>
</protein>
<feature type="transmembrane region" description="Helical" evidence="4">
    <location>
        <begin position="139"/>
        <end position="159"/>
    </location>
</feature>
<feature type="transmembrane region" description="Helical" evidence="4">
    <location>
        <begin position="264"/>
        <end position="284"/>
    </location>
</feature>
<dbReference type="CDD" id="cd17353">
    <property type="entry name" value="MFS_OFA_like"/>
    <property type="match status" value="1"/>
</dbReference>
<keyword evidence="3 4" id="KW-0472">Membrane</keyword>
<dbReference type="PANTHER" id="PTHR11360:SF304">
    <property type="entry name" value="MFS DOMAIN-CONTAINING PROTEIN"/>
    <property type="match status" value="1"/>
</dbReference>
<dbReference type="PROSITE" id="PS50850">
    <property type="entry name" value="MFS"/>
    <property type="match status" value="1"/>
</dbReference>
<dbReference type="Proteomes" id="UP000057609">
    <property type="component" value="Chromosome"/>
</dbReference>
<evidence type="ECO:0000259" key="5">
    <source>
        <dbReference type="PROSITE" id="PS50850"/>
    </source>
</evidence>
<keyword evidence="1 4" id="KW-0812">Transmembrane</keyword>
<feature type="transmembrane region" description="Helical" evidence="4">
    <location>
        <begin position="105"/>
        <end position="127"/>
    </location>
</feature>
<feature type="transmembrane region" description="Helical" evidence="4">
    <location>
        <begin position="57"/>
        <end position="75"/>
    </location>
</feature>
<dbReference type="AlphaFoldDB" id="A0A0B5BIA7"/>
<feature type="transmembrane region" description="Helical" evidence="4">
    <location>
        <begin position="390"/>
        <end position="409"/>
    </location>
</feature>
<dbReference type="InterPro" id="IPR036259">
    <property type="entry name" value="MFS_trans_sf"/>
</dbReference>
<proteinExistence type="predicted"/>
<feature type="transmembrane region" description="Helical" evidence="4">
    <location>
        <begin position="296"/>
        <end position="316"/>
    </location>
</feature>
<dbReference type="InterPro" id="IPR020846">
    <property type="entry name" value="MFS_dom"/>
</dbReference>
<name>A0A0B5BIA7_9BACT</name>